<dbReference type="Proteomes" id="UP000029995">
    <property type="component" value="Unassembled WGS sequence"/>
</dbReference>
<sequence>MIIALILWAVIGPSVGMVVGAAFASRNLDGERPRAEAFGRSPDSALPPVPAGRLNPASP</sequence>
<accession>A0A0A0D023</accession>
<evidence type="ECO:0000313" key="3">
    <source>
        <dbReference type="Proteomes" id="UP000029995"/>
    </source>
</evidence>
<organism evidence="2 3">
    <name type="scientific">Inquilinus limosus MP06</name>
    <dbReference type="NCBI Taxonomy" id="1398085"/>
    <lineage>
        <taxon>Bacteria</taxon>
        <taxon>Pseudomonadati</taxon>
        <taxon>Pseudomonadota</taxon>
        <taxon>Alphaproteobacteria</taxon>
        <taxon>Rhodospirillales</taxon>
        <taxon>Rhodospirillaceae</taxon>
        <taxon>Inquilinus</taxon>
    </lineage>
</organism>
<name>A0A0A0D023_9PROT</name>
<feature type="region of interest" description="Disordered" evidence="1">
    <location>
        <begin position="32"/>
        <end position="59"/>
    </location>
</feature>
<evidence type="ECO:0000256" key="1">
    <source>
        <dbReference type="SAM" id="MobiDB-lite"/>
    </source>
</evidence>
<proteinExistence type="predicted"/>
<comment type="caution">
    <text evidence="2">The sequence shown here is derived from an EMBL/GenBank/DDBJ whole genome shotgun (WGS) entry which is preliminary data.</text>
</comment>
<gene>
    <name evidence="2" type="ORF">P409_23375</name>
</gene>
<evidence type="ECO:0000313" key="2">
    <source>
        <dbReference type="EMBL" id="KGM32096.1"/>
    </source>
</evidence>
<protein>
    <submittedName>
        <fullName evidence="2">Uncharacterized protein</fullName>
    </submittedName>
</protein>
<reference evidence="2 3" key="1">
    <citation type="submission" date="2014-01" db="EMBL/GenBank/DDBJ databases">
        <title>Genome sequence determination for a cystic fibrosis isolate, Inquilinus limosus.</title>
        <authorList>
            <person name="Pino M."/>
            <person name="Di Conza J."/>
            <person name="Gutkind G."/>
        </authorList>
    </citation>
    <scope>NUCLEOTIDE SEQUENCE [LARGE SCALE GENOMIC DNA]</scope>
    <source>
        <strain evidence="2 3">MP06</strain>
    </source>
</reference>
<dbReference type="RefSeq" id="WP_034844365.1">
    <property type="nucleotide sequence ID" value="NZ_JANX01000376.1"/>
</dbReference>
<dbReference type="EMBL" id="JANX01000376">
    <property type="protein sequence ID" value="KGM32096.1"/>
    <property type="molecule type" value="Genomic_DNA"/>
</dbReference>
<dbReference type="AlphaFoldDB" id="A0A0A0D023"/>
<dbReference type="OrthoDB" id="9868543at2"/>